<keyword evidence="1" id="KW-1133">Transmembrane helix</keyword>
<keyword evidence="1" id="KW-0812">Transmembrane</keyword>
<sequence length="146" mass="17070">MSMFLTYVVSLLVILISVFITLLIKSELDRLFREKKEGVPFYKKNAAPFHICNVVIVLMVSFGANAVMTIYISGNEFNLISQLIILMLLVLPFYILGHFVFEKYKFINRKYTRTENKKVLIINEKHLQGKKRSSKFKHYNAISKEK</sequence>
<keyword evidence="1" id="KW-0472">Membrane</keyword>
<dbReference type="RefSeq" id="WP_327966258.1">
    <property type="nucleotide sequence ID" value="NZ_JARMQG010000021.1"/>
</dbReference>
<reference evidence="2 3" key="1">
    <citation type="submission" date="2023-03" db="EMBL/GenBank/DDBJ databases">
        <title>Bacillus Genome Sequencing.</title>
        <authorList>
            <person name="Dunlap C."/>
        </authorList>
    </citation>
    <scope>NUCLEOTIDE SEQUENCE [LARGE SCALE GENOMIC DNA]</scope>
    <source>
        <strain evidence="2 3">B-14544</strain>
    </source>
</reference>
<evidence type="ECO:0000256" key="1">
    <source>
        <dbReference type="SAM" id="Phobius"/>
    </source>
</evidence>
<feature type="transmembrane region" description="Helical" evidence="1">
    <location>
        <begin position="6"/>
        <end position="24"/>
    </location>
</feature>
<dbReference type="EMBL" id="JARMQG010000021">
    <property type="protein sequence ID" value="MED3561398.1"/>
    <property type="molecule type" value="Genomic_DNA"/>
</dbReference>
<accession>A0ABU6N5U1</accession>
<organism evidence="2 3">
    <name type="scientific">Bacillus xiapuensis</name>
    <dbReference type="NCBI Taxonomy" id="2014075"/>
    <lineage>
        <taxon>Bacteria</taxon>
        <taxon>Bacillati</taxon>
        <taxon>Bacillota</taxon>
        <taxon>Bacilli</taxon>
        <taxon>Bacillales</taxon>
        <taxon>Bacillaceae</taxon>
        <taxon>Bacillus</taxon>
    </lineage>
</organism>
<name>A0ABU6N5U1_9BACI</name>
<gene>
    <name evidence="2" type="ORF">P4447_02390</name>
</gene>
<evidence type="ECO:0000313" key="2">
    <source>
        <dbReference type="EMBL" id="MED3561398.1"/>
    </source>
</evidence>
<comment type="caution">
    <text evidence="2">The sequence shown here is derived from an EMBL/GenBank/DDBJ whole genome shotgun (WGS) entry which is preliminary data.</text>
</comment>
<dbReference type="Proteomes" id="UP001330749">
    <property type="component" value="Unassembled WGS sequence"/>
</dbReference>
<protein>
    <submittedName>
        <fullName evidence="2">Uncharacterized protein</fullName>
    </submittedName>
</protein>
<feature type="transmembrane region" description="Helical" evidence="1">
    <location>
        <begin position="79"/>
        <end position="101"/>
    </location>
</feature>
<keyword evidence="3" id="KW-1185">Reference proteome</keyword>
<evidence type="ECO:0000313" key="3">
    <source>
        <dbReference type="Proteomes" id="UP001330749"/>
    </source>
</evidence>
<feature type="transmembrane region" description="Helical" evidence="1">
    <location>
        <begin position="45"/>
        <end position="73"/>
    </location>
</feature>
<proteinExistence type="predicted"/>